<dbReference type="PROSITE" id="PS01124">
    <property type="entry name" value="HTH_ARAC_FAMILY_2"/>
    <property type="match status" value="1"/>
</dbReference>
<organism evidence="5 6">
    <name type="scientific">Ravibacter arvi</name>
    <dbReference type="NCBI Taxonomy" id="2051041"/>
    <lineage>
        <taxon>Bacteria</taxon>
        <taxon>Pseudomonadati</taxon>
        <taxon>Bacteroidota</taxon>
        <taxon>Cytophagia</taxon>
        <taxon>Cytophagales</taxon>
        <taxon>Spirosomataceae</taxon>
        <taxon>Ravibacter</taxon>
    </lineage>
</organism>
<evidence type="ECO:0000256" key="3">
    <source>
        <dbReference type="ARBA" id="ARBA00023163"/>
    </source>
</evidence>
<evidence type="ECO:0000256" key="2">
    <source>
        <dbReference type="ARBA" id="ARBA00023125"/>
    </source>
</evidence>
<protein>
    <recommendedName>
        <fullName evidence="4">HTH araC/xylS-type domain-containing protein</fullName>
    </recommendedName>
</protein>
<dbReference type="SMART" id="SM00342">
    <property type="entry name" value="HTH_ARAC"/>
    <property type="match status" value="1"/>
</dbReference>
<dbReference type="Pfam" id="PF12833">
    <property type="entry name" value="HTH_18"/>
    <property type="match status" value="1"/>
</dbReference>
<evidence type="ECO:0000256" key="1">
    <source>
        <dbReference type="ARBA" id="ARBA00023015"/>
    </source>
</evidence>
<comment type="caution">
    <text evidence="5">The sequence shown here is derived from an EMBL/GenBank/DDBJ whole genome shotgun (WGS) entry which is preliminary data.</text>
</comment>
<evidence type="ECO:0000313" key="6">
    <source>
        <dbReference type="Proteomes" id="UP001501508"/>
    </source>
</evidence>
<dbReference type="InterPro" id="IPR018062">
    <property type="entry name" value="HTH_AraC-typ_CS"/>
</dbReference>
<sequence length="194" mass="22273">MELLVKNMVCDRCIRTVREELERAGEKVTDIRLGRVVIEGTPGEDRLDAIRGILTGNGFELLDDKKAALVDYIRKLIIEEIQHLKGSKPEHMNFSEYLAQKTGYEYSYISHLFSAETNQTIEQYIIAQRIEKVKEWLSYNELTVSEIAWKLGYSSVAHLSNQFKKITGITPAAFKNLKDHERISLDKIGPKENN</sequence>
<proteinExistence type="predicted"/>
<name>A0ABP8LXN4_9BACT</name>
<evidence type="ECO:0000259" key="4">
    <source>
        <dbReference type="PROSITE" id="PS01124"/>
    </source>
</evidence>
<dbReference type="EMBL" id="BAABEY010000022">
    <property type="protein sequence ID" value="GAA4439743.1"/>
    <property type="molecule type" value="Genomic_DNA"/>
</dbReference>
<keyword evidence="3" id="KW-0804">Transcription</keyword>
<dbReference type="Proteomes" id="UP001501508">
    <property type="component" value="Unassembled WGS sequence"/>
</dbReference>
<keyword evidence="6" id="KW-1185">Reference proteome</keyword>
<dbReference type="Gene3D" id="1.10.10.60">
    <property type="entry name" value="Homeodomain-like"/>
    <property type="match status" value="1"/>
</dbReference>
<gene>
    <name evidence="5" type="ORF">GCM10023091_22400</name>
</gene>
<keyword evidence="1" id="KW-0805">Transcription regulation</keyword>
<dbReference type="PROSITE" id="PS00041">
    <property type="entry name" value="HTH_ARAC_FAMILY_1"/>
    <property type="match status" value="1"/>
</dbReference>
<keyword evidence="2" id="KW-0238">DNA-binding</keyword>
<dbReference type="SUPFAM" id="SSF55008">
    <property type="entry name" value="HMA, heavy metal-associated domain"/>
    <property type="match status" value="1"/>
</dbReference>
<reference evidence="6" key="1">
    <citation type="journal article" date="2019" name="Int. J. Syst. Evol. Microbiol.">
        <title>The Global Catalogue of Microorganisms (GCM) 10K type strain sequencing project: providing services to taxonomists for standard genome sequencing and annotation.</title>
        <authorList>
            <consortium name="The Broad Institute Genomics Platform"/>
            <consortium name="The Broad Institute Genome Sequencing Center for Infectious Disease"/>
            <person name="Wu L."/>
            <person name="Ma J."/>
        </authorList>
    </citation>
    <scope>NUCLEOTIDE SEQUENCE [LARGE SCALE GENOMIC DNA]</scope>
    <source>
        <strain evidence="6">JCM 31920</strain>
    </source>
</reference>
<dbReference type="PANTHER" id="PTHR43280">
    <property type="entry name" value="ARAC-FAMILY TRANSCRIPTIONAL REGULATOR"/>
    <property type="match status" value="1"/>
</dbReference>
<evidence type="ECO:0000313" key="5">
    <source>
        <dbReference type="EMBL" id="GAA4439743.1"/>
    </source>
</evidence>
<dbReference type="InterPro" id="IPR009057">
    <property type="entry name" value="Homeodomain-like_sf"/>
</dbReference>
<dbReference type="PANTHER" id="PTHR43280:SF28">
    <property type="entry name" value="HTH-TYPE TRANSCRIPTIONAL ACTIVATOR RHAS"/>
    <property type="match status" value="1"/>
</dbReference>
<accession>A0ABP8LXN4</accession>
<dbReference type="InterPro" id="IPR036163">
    <property type="entry name" value="HMA_dom_sf"/>
</dbReference>
<dbReference type="InterPro" id="IPR018060">
    <property type="entry name" value="HTH_AraC"/>
</dbReference>
<feature type="domain" description="HTH araC/xylS-type" evidence="4">
    <location>
        <begin position="71"/>
        <end position="177"/>
    </location>
</feature>
<dbReference type="RefSeq" id="WP_345028909.1">
    <property type="nucleotide sequence ID" value="NZ_BAABEY010000022.1"/>
</dbReference>
<dbReference type="SUPFAM" id="SSF46689">
    <property type="entry name" value="Homeodomain-like"/>
    <property type="match status" value="1"/>
</dbReference>